<dbReference type="GO" id="GO:0000796">
    <property type="term" value="C:condensin complex"/>
    <property type="evidence" value="ECO:0007669"/>
    <property type="project" value="InterPro"/>
</dbReference>
<evidence type="ECO:0000313" key="12">
    <source>
        <dbReference type="EMBL" id="CDJ40205.1"/>
    </source>
</evidence>
<dbReference type="GO" id="GO:0007076">
    <property type="term" value="P:mitotic chromosome condensation"/>
    <property type="evidence" value="ECO:0007669"/>
    <property type="project" value="InterPro"/>
</dbReference>
<dbReference type="RefSeq" id="XP_013230958.1">
    <property type="nucleotide sequence ID" value="XM_013375504.1"/>
</dbReference>
<evidence type="ECO:0000256" key="2">
    <source>
        <dbReference type="ARBA" id="ARBA00004496"/>
    </source>
</evidence>
<evidence type="ECO:0000256" key="8">
    <source>
        <dbReference type="ARBA" id="ARBA00022776"/>
    </source>
</evidence>
<dbReference type="GO" id="GO:0051301">
    <property type="term" value="P:cell division"/>
    <property type="evidence" value="ECO:0007669"/>
    <property type="project" value="UniProtKB-KW"/>
</dbReference>
<dbReference type="PANTHER" id="PTHR13108:SF9">
    <property type="entry name" value="CONDENSIN COMPLEX SUBUNIT 2"/>
    <property type="match status" value="1"/>
</dbReference>
<evidence type="ECO:0000256" key="10">
    <source>
        <dbReference type="ARBA" id="ARBA00023306"/>
    </source>
</evidence>
<dbReference type="OrthoDB" id="332342at2759"/>
<evidence type="ECO:0000313" key="13">
    <source>
        <dbReference type="Proteomes" id="UP000030747"/>
    </source>
</evidence>
<feature type="region of interest" description="Disordered" evidence="11">
    <location>
        <begin position="56"/>
        <end position="86"/>
    </location>
</feature>
<evidence type="ECO:0000256" key="3">
    <source>
        <dbReference type="ARBA" id="ARBA00009471"/>
    </source>
</evidence>
<evidence type="ECO:0000256" key="11">
    <source>
        <dbReference type="SAM" id="MobiDB-lite"/>
    </source>
</evidence>
<evidence type="ECO:0000256" key="9">
    <source>
        <dbReference type="ARBA" id="ARBA00023067"/>
    </source>
</evidence>
<dbReference type="GO" id="GO:0003682">
    <property type="term" value="F:chromatin binding"/>
    <property type="evidence" value="ECO:0007669"/>
    <property type="project" value="TreeGrafter"/>
</dbReference>
<evidence type="ECO:0000256" key="7">
    <source>
        <dbReference type="ARBA" id="ARBA00022618"/>
    </source>
</evidence>
<proteinExistence type="inferred from homology"/>
<evidence type="ECO:0000256" key="6">
    <source>
        <dbReference type="ARBA" id="ARBA00022490"/>
    </source>
</evidence>
<comment type="similarity">
    <text evidence="3">Belongs to the CND2 (condensin subunit 2) family.</text>
</comment>
<keyword evidence="13" id="KW-1185">Reference proteome</keyword>
<dbReference type="VEuPathDB" id="ToxoDB:ETH2_1403500"/>
<dbReference type="VEuPathDB" id="ToxoDB:ETH_00039510"/>
<dbReference type="GeneID" id="25256943"/>
<protein>
    <recommendedName>
        <fullName evidence="4">Condensin complex subunit 2</fullName>
    </recommendedName>
</protein>
<dbReference type="AlphaFoldDB" id="U6KXI4"/>
<feature type="non-terminal residue" evidence="12">
    <location>
        <position position="1"/>
    </location>
</feature>
<sequence length="122" mass="13512">GFDEEEPLEAAAAAAAERVSFCHLSSAIEGATKVYGYRVEAVYDQTYHLLNGLSSLKNSSNGVEDDEEQQQQQQQQGSKRKQRQQQQQLALFFKGGSSTLADPQDILNEQQDTGVLIDPFFV</sequence>
<dbReference type="Proteomes" id="UP000030747">
    <property type="component" value="Unassembled WGS sequence"/>
</dbReference>
<keyword evidence="10" id="KW-0131">Cell cycle</keyword>
<reference evidence="12" key="1">
    <citation type="submission" date="2013-10" db="EMBL/GenBank/DDBJ databases">
        <title>Genomic analysis of the causative agents of coccidiosis in chickens.</title>
        <authorList>
            <person name="Reid A.J."/>
            <person name="Blake D."/>
            <person name="Billington K."/>
            <person name="Browne H."/>
            <person name="Dunn M."/>
            <person name="Hung S."/>
            <person name="Kawahara F."/>
            <person name="Miranda-Saavedra D."/>
            <person name="Mourier T."/>
            <person name="Nagra H."/>
            <person name="Otto T.D."/>
            <person name="Rawlings N."/>
            <person name="Sanchez A."/>
            <person name="Sanders M."/>
            <person name="Subramaniam C."/>
            <person name="Tay Y."/>
            <person name="Dear P."/>
            <person name="Doerig C."/>
            <person name="Gruber A."/>
            <person name="Parkinson J."/>
            <person name="Shirley M."/>
            <person name="Wan K.L."/>
            <person name="Berriman M."/>
            <person name="Tomley F."/>
            <person name="Pain A."/>
        </authorList>
    </citation>
    <scope>NUCLEOTIDE SEQUENCE [LARGE SCALE GENOMIC DNA]</scope>
    <source>
        <strain evidence="12">Houghton</strain>
    </source>
</reference>
<dbReference type="EMBL" id="HG674985">
    <property type="protein sequence ID" value="CDJ40205.1"/>
    <property type="molecule type" value="Genomic_DNA"/>
</dbReference>
<reference evidence="12" key="2">
    <citation type="submission" date="2013-10" db="EMBL/GenBank/DDBJ databases">
        <authorList>
            <person name="Aslett M."/>
        </authorList>
    </citation>
    <scope>NUCLEOTIDE SEQUENCE [LARGE SCALE GENOMIC DNA]</scope>
    <source>
        <strain evidence="12">Houghton</strain>
    </source>
</reference>
<keyword evidence="7" id="KW-0132">Cell division</keyword>
<evidence type="ECO:0000256" key="5">
    <source>
        <dbReference type="ARBA" id="ARBA00022454"/>
    </source>
</evidence>
<gene>
    <name evidence="12" type="ORF">ETH_00039510</name>
</gene>
<keyword evidence="5" id="KW-0158">Chromosome</keyword>
<comment type="subcellular location">
    <subcellularLocation>
        <location evidence="1">Chromosome</location>
    </subcellularLocation>
    <subcellularLocation>
        <location evidence="2">Cytoplasm</location>
    </subcellularLocation>
</comment>
<accession>U6KXI4</accession>
<evidence type="ECO:0000256" key="1">
    <source>
        <dbReference type="ARBA" id="ARBA00004286"/>
    </source>
</evidence>
<keyword evidence="8" id="KW-0498">Mitosis</keyword>
<keyword evidence="9" id="KW-0226">DNA condensation</keyword>
<organism evidence="12 13">
    <name type="scientific">Eimeria tenella</name>
    <name type="common">Coccidian parasite</name>
    <dbReference type="NCBI Taxonomy" id="5802"/>
    <lineage>
        <taxon>Eukaryota</taxon>
        <taxon>Sar</taxon>
        <taxon>Alveolata</taxon>
        <taxon>Apicomplexa</taxon>
        <taxon>Conoidasida</taxon>
        <taxon>Coccidia</taxon>
        <taxon>Eucoccidiorida</taxon>
        <taxon>Eimeriorina</taxon>
        <taxon>Eimeriidae</taxon>
        <taxon>Eimeria</taxon>
    </lineage>
</organism>
<dbReference type="Pfam" id="PF05786">
    <property type="entry name" value="Cnd2"/>
    <property type="match status" value="1"/>
</dbReference>
<name>U6KXI4_EIMTE</name>
<evidence type="ECO:0000256" key="4">
    <source>
        <dbReference type="ARBA" id="ARBA00016065"/>
    </source>
</evidence>
<dbReference type="PANTHER" id="PTHR13108">
    <property type="entry name" value="CONDENSIN COMPLEX SUBUNIT 2"/>
    <property type="match status" value="1"/>
</dbReference>
<dbReference type="GO" id="GO:0005737">
    <property type="term" value="C:cytoplasm"/>
    <property type="evidence" value="ECO:0007669"/>
    <property type="project" value="UniProtKB-SubCell"/>
</dbReference>
<dbReference type="InterPro" id="IPR022816">
    <property type="entry name" value="Condensin_barren_su2"/>
</dbReference>
<keyword evidence="6" id="KW-0963">Cytoplasm</keyword>